<keyword evidence="11" id="KW-0472">Membrane</keyword>
<keyword evidence="6" id="KW-0150">Chloroplast</keyword>
<proteinExistence type="inferred from homology"/>
<evidence type="ECO:0000256" key="2">
    <source>
        <dbReference type="ARBA" id="ARBA00004229"/>
    </source>
</evidence>
<evidence type="ECO:0000259" key="13">
    <source>
        <dbReference type="Pfam" id="PF10502"/>
    </source>
</evidence>
<keyword evidence="8" id="KW-0645">Protease</keyword>
<dbReference type="EMBL" id="LRBV02000009">
    <property type="status" value="NOT_ANNOTATED_CDS"/>
    <property type="molecule type" value="Genomic_DNA"/>
</dbReference>
<evidence type="ECO:0000256" key="10">
    <source>
        <dbReference type="ARBA" id="ARBA00022946"/>
    </source>
</evidence>
<feature type="domain" description="Peptidase S26" evidence="13">
    <location>
        <begin position="174"/>
        <end position="286"/>
    </location>
</feature>
<dbReference type="Pfam" id="PF10502">
    <property type="entry name" value="Peptidase_S26"/>
    <property type="match status" value="1"/>
</dbReference>
<dbReference type="OMA" id="DAWLPCS"/>
<dbReference type="InterPro" id="IPR000223">
    <property type="entry name" value="Pept_S26A_signal_pept_1"/>
</dbReference>
<dbReference type="GO" id="GO:0009535">
    <property type="term" value="C:chloroplast thylakoid membrane"/>
    <property type="evidence" value="ECO:0007669"/>
    <property type="project" value="TreeGrafter"/>
</dbReference>
<dbReference type="InParanoid" id="A0A7N2MKV8"/>
<dbReference type="AlphaFoldDB" id="A0A7N2MKV8"/>
<dbReference type="InterPro" id="IPR019758">
    <property type="entry name" value="Pept_S26A_signal_pept_1_CS"/>
</dbReference>
<comment type="similarity">
    <text evidence="4">Belongs to the peptidase S26 family.</text>
</comment>
<organism evidence="14 15">
    <name type="scientific">Quercus lobata</name>
    <name type="common">Valley oak</name>
    <dbReference type="NCBI Taxonomy" id="97700"/>
    <lineage>
        <taxon>Eukaryota</taxon>
        <taxon>Viridiplantae</taxon>
        <taxon>Streptophyta</taxon>
        <taxon>Embryophyta</taxon>
        <taxon>Tracheophyta</taxon>
        <taxon>Spermatophyta</taxon>
        <taxon>Magnoliopsida</taxon>
        <taxon>eudicotyledons</taxon>
        <taxon>Gunneridae</taxon>
        <taxon>Pentapetalae</taxon>
        <taxon>rosids</taxon>
        <taxon>fabids</taxon>
        <taxon>Fagales</taxon>
        <taxon>Fagaceae</taxon>
        <taxon>Quercus</taxon>
    </lineage>
</organism>
<dbReference type="Gramene" id="QL09p033059:mrna">
    <property type="protein sequence ID" value="QL09p033059:mrna"/>
    <property type="gene ID" value="QL09p033059"/>
</dbReference>
<comment type="catalytic activity">
    <reaction evidence="1">
        <text>Cleavage of hydrophobic, N-terminal signal or leader sequences from secreted and periplasmic proteins.</text>
        <dbReference type="EC" id="3.4.21.89"/>
    </reaction>
</comment>
<evidence type="ECO:0000256" key="11">
    <source>
        <dbReference type="ARBA" id="ARBA00023136"/>
    </source>
</evidence>
<evidence type="ECO:0000256" key="5">
    <source>
        <dbReference type="ARBA" id="ARBA00013208"/>
    </source>
</evidence>
<evidence type="ECO:0000256" key="9">
    <source>
        <dbReference type="ARBA" id="ARBA00022801"/>
    </source>
</evidence>
<evidence type="ECO:0000256" key="7">
    <source>
        <dbReference type="ARBA" id="ARBA00022640"/>
    </source>
</evidence>
<dbReference type="NCBIfam" id="TIGR02227">
    <property type="entry name" value="sigpep_I_bact"/>
    <property type="match status" value="1"/>
</dbReference>
<evidence type="ECO:0000256" key="8">
    <source>
        <dbReference type="ARBA" id="ARBA00022670"/>
    </source>
</evidence>
<feature type="active site" evidence="12">
    <location>
        <position position="61"/>
    </location>
</feature>
<evidence type="ECO:0000256" key="3">
    <source>
        <dbReference type="ARBA" id="ARBA00004370"/>
    </source>
</evidence>
<keyword evidence="9" id="KW-0378">Hydrolase</keyword>
<dbReference type="Gene3D" id="2.10.109.10">
    <property type="entry name" value="Umud Fragment, subunit A"/>
    <property type="match status" value="1"/>
</dbReference>
<evidence type="ECO:0000256" key="4">
    <source>
        <dbReference type="ARBA" id="ARBA00009370"/>
    </source>
</evidence>
<evidence type="ECO:0000256" key="6">
    <source>
        <dbReference type="ARBA" id="ARBA00022528"/>
    </source>
</evidence>
<keyword evidence="7" id="KW-0934">Plastid</keyword>
<dbReference type="PANTHER" id="PTHR43390:SF10">
    <property type="entry name" value="PEPTIDASE S26 DOMAIN-CONTAINING PROTEIN"/>
    <property type="match status" value="1"/>
</dbReference>
<dbReference type="InterPro" id="IPR019533">
    <property type="entry name" value="Peptidase_S26"/>
</dbReference>
<dbReference type="FunFam" id="2.10.109.10:FF:000012">
    <property type="entry name" value="Peptidase/ serine-type peptidase"/>
    <property type="match status" value="1"/>
</dbReference>
<dbReference type="GO" id="GO:0010027">
    <property type="term" value="P:thylakoid membrane organization"/>
    <property type="evidence" value="ECO:0007669"/>
    <property type="project" value="TreeGrafter"/>
</dbReference>
<dbReference type="CDD" id="cd06530">
    <property type="entry name" value="S26_SPase_I"/>
    <property type="match status" value="1"/>
</dbReference>
<name>A0A7N2MKV8_QUELO</name>
<sequence>MSFMKPSALYMFLTTYVSFRWMPCQSWGFLRWPGLDGFLRLLVVVLLWSMFSEIRYITSNSMHPTLREHDRVIIEKFTSPNLKDSTLSWLFDLTFVALVWCSSPDSVEDYPGLPKQAQIRVPGNFEVILFQLLLKVLTSCFRVYCKSSAPKELSLGIRLSSCVLYPKMTNQVTIKASYYIRSPAVHDIVTFQDPTQQLGDKEEIVFIKRIVAKAGDLVQVNGGCLYVNGIAQNEDFIAERPRYESYLTYVPKGHVYVLGDNRNKSYDSHDWGPLPVKNIVGRYVMCCYRPSES</sequence>
<protein>
    <recommendedName>
        <fullName evidence="5">signal peptidase I</fullName>
        <ecNumber evidence="5">3.4.21.89</ecNumber>
    </recommendedName>
</protein>
<reference evidence="14" key="2">
    <citation type="submission" date="2021-01" db="UniProtKB">
        <authorList>
            <consortium name="EnsemblPlants"/>
        </authorList>
    </citation>
    <scope>IDENTIFICATION</scope>
</reference>
<dbReference type="InterPro" id="IPR036286">
    <property type="entry name" value="LexA/Signal_pep-like_sf"/>
</dbReference>
<reference evidence="14 15" key="1">
    <citation type="journal article" date="2016" name="G3 (Bethesda)">
        <title>First Draft Assembly and Annotation of the Genome of a California Endemic Oak Quercus lobata Nee (Fagaceae).</title>
        <authorList>
            <person name="Sork V.L."/>
            <person name="Fitz-Gibbon S.T."/>
            <person name="Puiu D."/>
            <person name="Crepeau M."/>
            <person name="Gugger P.F."/>
            <person name="Sherman R."/>
            <person name="Stevens K."/>
            <person name="Langley C.H."/>
            <person name="Pellegrini M."/>
            <person name="Salzberg S.L."/>
        </authorList>
    </citation>
    <scope>NUCLEOTIDE SEQUENCE [LARGE SCALE GENOMIC DNA]</scope>
    <source>
        <strain evidence="14 15">cv. SW786</strain>
    </source>
</reference>
<evidence type="ECO:0000256" key="12">
    <source>
        <dbReference type="PIRSR" id="PIRSR600223-1"/>
    </source>
</evidence>
<dbReference type="Proteomes" id="UP000594261">
    <property type="component" value="Chromosome 9"/>
</dbReference>
<dbReference type="SUPFAM" id="SSF51306">
    <property type="entry name" value="LexA/Signal peptidase"/>
    <property type="match status" value="2"/>
</dbReference>
<feature type="active site" evidence="12">
    <location>
        <position position="208"/>
    </location>
</feature>
<dbReference type="GO" id="GO:0006465">
    <property type="term" value="P:signal peptide processing"/>
    <property type="evidence" value="ECO:0007669"/>
    <property type="project" value="InterPro"/>
</dbReference>
<dbReference type="EC" id="3.4.21.89" evidence="5"/>
<keyword evidence="10" id="KW-0809">Transit peptide</keyword>
<accession>A0A7N2MKV8</accession>
<dbReference type="PROSITE" id="PS00761">
    <property type="entry name" value="SPASE_I_3"/>
    <property type="match status" value="1"/>
</dbReference>
<dbReference type="EnsemblPlants" id="QL09p033059:mrna">
    <property type="protein sequence ID" value="QL09p033059:mrna"/>
    <property type="gene ID" value="QL09p033059"/>
</dbReference>
<dbReference type="GO" id="GO:0004252">
    <property type="term" value="F:serine-type endopeptidase activity"/>
    <property type="evidence" value="ECO:0007669"/>
    <property type="project" value="InterPro"/>
</dbReference>
<dbReference type="GO" id="GO:0009003">
    <property type="term" value="F:signal peptidase activity"/>
    <property type="evidence" value="ECO:0007669"/>
    <property type="project" value="UniProtKB-EC"/>
</dbReference>
<keyword evidence="15" id="KW-1185">Reference proteome</keyword>
<evidence type="ECO:0000313" key="14">
    <source>
        <dbReference type="EnsemblPlants" id="QL09p033059:mrna"/>
    </source>
</evidence>
<dbReference type="InterPro" id="IPR019756">
    <property type="entry name" value="Pept_S26A_signal_pept_1_Ser-AS"/>
</dbReference>
<dbReference type="PROSITE" id="PS00501">
    <property type="entry name" value="SPASE_I_1"/>
    <property type="match status" value="1"/>
</dbReference>
<dbReference type="PRINTS" id="PR00727">
    <property type="entry name" value="LEADERPTASE"/>
</dbReference>
<evidence type="ECO:0000256" key="1">
    <source>
        <dbReference type="ARBA" id="ARBA00000677"/>
    </source>
</evidence>
<dbReference type="PANTHER" id="PTHR43390">
    <property type="entry name" value="SIGNAL PEPTIDASE I"/>
    <property type="match status" value="1"/>
</dbReference>
<evidence type="ECO:0000313" key="15">
    <source>
        <dbReference type="Proteomes" id="UP000594261"/>
    </source>
</evidence>
<comment type="subcellular location">
    <subcellularLocation>
        <location evidence="3">Membrane</location>
    </subcellularLocation>
    <subcellularLocation>
        <location evidence="2">Plastid</location>
        <location evidence="2">Chloroplast</location>
    </subcellularLocation>
</comment>